<evidence type="ECO:0000313" key="1">
    <source>
        <dbReference type="EMBL" id="ADH91608.1"/>
    </source>
</evidence>
<name>D7A2S8_ANCN5</name>
<evidence type="ECO:0000313" key="2">
    <source>
        <dbReference type="Proteomes" id="UP000006633"/>
    </source>
</evidence>
<dbReference type="STRING" id="639283.Snov_4349"/>
<dbReference type="OrthoDB" id="8470378at2"/>
<proteinExistence type="predicted"/>
<dbReference type="Proteomes" id="UP000006633">
    <property type="component" value="Chromosome"/>
</dbReference>
<dbReference type="HOGENOM" id="CLU_2883732_0_0_5"/>
<gene>
    <name evidence="1" type="ordered locus">Snov_4349</name>
</gene>
<reference evidence="1 2" key="1">
    <citation type="journal article" date="2012" name="Stand. Genomic Sci.">
        <title>Complete genome sequence of the facultatively chemolithoautotrophic and methylotrophic alpha Proteobacterium Starkeya novella type strain (ATCC 8093(T)).</title>
        <authorList>
            <person name="Kappler U."/>
            <person name="Davenport K."/>
            <person name="Beatson S."/>
            <person name="Lucas S."/>
            <person name="Lapidus A."/>
            <person name="Copeland A."/>
            <person name="Berry K.W."/>
            <person name="Glavina Del Rio T."/>
            <person name="Hammon N."/>
            <person name="Dalin E."/>
            <person name="Tice H."/>
            <person name="Pitluck S."/>
            <person name="Richardson P."/>
            <person name="Bruce D."/>
            <person name="Goodwin L.A."/>
            <person name="Han C."/>
            <person name="Tapia R."/>
            <person name="Detter J.C."/>
            <person name="Chang Y.J."/>
            <person name="Jeffries C.D."/>
            <person name="Land M."/>
            <person name="Hauser L."/>
            <person name="Kyrpides N.C."/>
            <person name="Goker M."/>
            <person name="Ivanova N."/>
            <person name="Klenk H.P."/>
            <person name="Woyke T."/>
        </authorList>
    </citation>
    <scope>NUCLEOTIDE SEQUENCE [LARGE SCALE GENOMIC DNA]</scope>
    <source>
        <strain evidence="2">ATCC 8093 / DSM 506 / JCM 20403 / CCM 1077 / IAM 12100 / NBRC 12443 / NCIMB 10456</strain>
    </source>
</reference>
<protein>
    <submittedName>
        <fullName evidence="1">Uncharacterized protein</fullName>
    </submittedName>
</protein>
<keyword evidence="2" id="KW-1185">Reference proteome</keyword>
<accession>D7A2S8</accession>
<dbReference type="AlphaFoldDB" id="D7A2S8"/>
<dbReference type="EMBL" id="CP002026">
    <property type="protein sequence ID" value="ADH91608.1"/>
    <property type="molecule type" value="Genomic_DNA"/>
</dbReference>
<organism evidence="1 2">
    <name type="scientific">Ancylobacter novellus (strain ATCC 8093 / DSM 506 / JCM 20403 / CCM 1077 / IAM 12100 / NBRC 12443 / NCIMB 10456)</name>
    <name type="common">Starkeya novella</name>
    <dbReference type="NCBI Taxonomy" id="639283"/>
    <lineage>
        <taxon>Bacteria</taxon>
        <taxon>Pseudomonadati</taxon>
        <taxon>Pseudomonadota</taxon>
        <taxon>Alphaproteobacteria</taxon>
        <taxon>Hyphomicrobiales</taxon>
        <taxon>Xanthobacteraceae</taxon>
        <taxon>Ancylobacter</taxon>
    </lineage>
</organism>
<dbReference type="KEGG" id="sno:Snov_4349"/>
<sequence>MNAVLGRLIDRPAASLPELAIKIKIALLELHDIEDASAVDIAEADWPVHVWTRIYQDVERLAATA</sequence>
<dbReference type="RefSeq" id="WP_013169108.1">
    <property type="nucleotide sequence ID" value="NC_014217.1"/>
</dbReference>